<evidence type="ECO:0000313" key="4">
    <source>
        <dbReference type="Proteomes" id="UP001166251"/>
    </source>
</evidence>
<dbReference type="Gene3D" id="3.40.50.12780">
    <property type="entry name" value="N-terminal domain of ligase-like"/>
    <property type="match status" value="1"/>
</dbReference>
<dbReference type="InterPro" id="IPR025110">
    <property type="entry name" value="AMP-bd_C"/>
</dbReference>
<dbReference type="Proteomes" id="UP001166251">
    <property type="component" value="Unassembled WGS sequence"/>
</dbReference>
<evidence type="ECO:0000313" key="3">
    <source>
        <dbReference type="EMBL" id="MBW8190818.1"/>
    </source>
</evidence>
<dbReference type="InterPro" id="IPR042099">
    <property type="entry name" value="ANL_N_sf"/>
</dbReference>
<dbReference type="EMBL" id="JAHZSS010000006">
    <property type="protein sequence ID" value="MBW8190818.1"/>
    <property type="molecule type" value="Genomic_DNA"/>
</dbReference>
<dbReference type="PANTHER" id="PTHR45527">
    <property type="entry name" value="NONRIBOSOMAL PEPTIDE SYNTHETASE"/>
    <property type="match status" value="1"/>
</dbReference>
<dbReference type="InterPro" id="IPR000873">
    <property type="entry name" value="AMP-dep_synth/lig_dom"/>
</dbReference>
<dbReference type="RefSeq" id="WP_220103498.1">
    <property type="nucleotide sequence ID" value="NZ_JAHZSS010000006.1"/>
</dbReference>
<evidence type="ECO:0000259" key="2">
    <source>
        <dbReference type="Pfam" id="PF13193"/>
    </source>
</evidence>
<protein>
    <submittedName>
        <fullName evidence="3">AMP-binding protein</fullName>
    </submittedName>
</protein>
<name>A0ABS7EEQ6_9GAMM</name>
<comment type="caution">
    <text evidence="3">The sequence shown here is derived from an EMBL/GenBank/DDBJ whole genome shotgun (WGS) entry which is preliminary data.</text>
</comment>
<dbReference type="PANTHER" id="PTHR45527:SF1">
    <property type="entry name" value="FATTY ACID SYNTHASE"/>
    <property type="match status" value="1"/>
</dbReference>
<proteinExistence type="predicted"/>
<feature type="domain" description="AMP-dependent synthetase/ligase" evidence="1">
    <location>
        <begin position="11"/>
        <end position="372"/>
    </location>
</feature>
<gene>
    <name evidence="3" type="ORF">K0504_07205</name>
</gene>
<dbReference type="Pfam" id="PF00501">
    <property type="entry name" value="AMP-binding"/>
    <property type="match status" value="1"/>
</dbReference>
<dbReference type="InterPro" id="IPR020845">
    <property type="entry name" value="AMP-binding_CS"/>
</dbReference>
<feature type="domain" description="AMP-binding enzyme C-terminal" evidence="2">
    <location>
        <begin position="430"/>
        <end position="501"/>
    </location>
</feature>
<dbReference type="PROSITE" id="PS00455">
    <property type="entry name" value="AMP_BINDING"/>
    <property type="match status" value="1"/>
</dbReference>
<keyword evidence="4" id="KW-1185">Reference proteome</keyword>
<dbReference type="SUPFAM" id="SSF56801">
    <property type="entry name" value="Acetyl-CoA synthetase-like"/>
    <property type="match status" value="1"/>
</dbReference>
<evidence type="ECO:0000259" key="1">
    <source>
        <dbReference type="Pfam" id="PF00501"/>
    </source>
</evidence>
<organism evidence="3 4">
    <name type="scientific">Neiella holothuriorum</name>
    <dbReference type="NCBI Taxonomy" id="2870530"/>
    <lineage>
        <taxon>Bacteria</taxon>
        <taxon>Pseudomonadati</taxon>
        <taxon>Pseudomonadota</taxon>
        <taxon>Gammaproteobacteria</taxon>
        <taxon>Alteromonadales</taxon>
        <taxon>Echinimonadaceae</taxon>
        <taxon>Neiella</taxon>
    </lineage>
</organism>
<dbReference type="Pfam" id="PF13193">
    <property type="entry name" value="AMP-binding_C"/>
    <property type="match status" value="1"/>
</dbReference>
<dbReference type="Gene3D" id="3.30.300.30">
    <property type="match status" value="1"/>
</dbReference>
<sequence>MNKSLTKLFYHICQQQSDSVAIETEDRTQLTFQQLNSLSNRIAKLLQSKGASQGDLIFIEHDKSITAFALMISCLKLGITYANIDRSTPAERLSNIVTKYRPSVYVSDIASTEKLATCAGAATANQHIHLTLSQLVDRSAEFDDCNLVDAAIADDTTAYLMFTSGSTGIPKGVLIKQSSLVNFVSWAKDEYAIRSADRFTNLNPIYFDNSVFDFYASIFNGATLLPVDDQLVKQPLKALNLLKELKPTIWFSVPSLLIFYSKMRAWRTDDLAQIRAIIFGGEGFPKTQLKTIWQLFGHRSALFNVYGPTEGTCICSSYQVSAADIEKQQLLPLGKLCRHFTFDIINHASDGNHDDNIGELVLAGPNIAQGYFNDAAKTAAAFTFAGQGQEYDTYRTGDLVRLDQQTRLLHFCGRKDNQIKKMGHRIELDEVEIAIGSIVGVIENAAIAYQDHDANTRIASFVCTNRSEQEIATELRQKIPHYMIPDKFIFKDMLAKNRNGKIDRKMLSMEIANCTT</sequence>
<accession>A0ABS7EEQ6</accession>
<reference evidence="3" key="1">
    <citation type="submission" date="2021-07" db="EMBL/GenBank/DDBJ databases">
        <title>Neiella marina sp. nov., isolated from the intestinal content of sea cucumber Apostichopus japonicus.</title>
        <authorList>
            <person name="Bai X."/>
        </authorList>
    </citation>
    <scope>NUCLEOTIDE SEQUENCE</scope>
    <source>
        <strain evidence="3">126</strain>
    </source>
</reference>
<dbReference type="InterPro" id="IPR045851">
    <property type="entry name" value="AMP-bd_C_sf"/>
</dbReference>